<dbReference type="EMBL" id="JAGQHR010000448">
    <property type="protein sequence ID" value="MCA9728682.1"/>
    <property type="molecule type" value="Genomic_DNA"/>
</dbReference>
<evidence type="ECO:0000256" key="1">
    <source>
        <dbReference type="ARBA" id="ARBA00004370"/>
    </source>
</evidence>
<dbReference type="SUPFAM" id="SSF54184">
    <property type="entry name" value="Penicillin-binding protein 2x (pbp-2x), c-terminal domain"/>
    <property type="match status" value="1"/>
</dbReference>
<dbReference type="GO" id="GO:0071555">
    <property type="term" value="P:cell wall organization"/>
    <property type="evidence" value="ECO:0007669"/>
    <property type="project" value="TreeGrafter"/>
</dbReference>
<reference evidence="5" key="1">
    <citation type="submission" date="2020-04" db="EMBL/GenBank/DDBJ databases">
        <authorList>
            <person name="Zhang T."/>
        </authorList>
    </citation>
    <scope>NUCLEOTIDE SEQUENCE</scope>
    <source>
        <strain evidence="5">HKST-UBA01</strain>
    </source>
</reference>
<dbReference type="Pfam" id="PF00905">
    <property type="entry name" value="Transpeptidase"/>
    <property type="match status" value="1"/>
</dbReference>
<name>A0A956RQP9_UNCEI</name>
<evidence type="ECO:0000259" key="4">
    <source>
        <dbReference type="PROSITE" id="PS51178"/>
    </source>
</evidence>
<dbReference type="Proteomes" id="UP000697710">
    <property type="component" value="Unassembled WGS sequence"/>
</dbReference>
<dbReference type="Pfam" id="PF03717">
    <property type="entry name" value="PBP_dimer"/>
    <property type="match status" value="1"/>
</dbReference>
<accession>A0A956RQP9</accession>
<feature type="domain" description="PASTA" evidence="4">
    <location>
        <begin position="571"/>
        <end position="631"/>
    </location>
</feature>
<feature type="region of interest" description="Disordered" evidence="3">
    <location>
        <begin position="708"/>
        <end position="738"/>
    </location>
</feature>
<gene>
    <name evidence="5" type="ORF">KC729_13415</name>
</gene>
<proteinExistence type="predicted"/>
<reference evidence="5" key="2">
    <citation type="journal article" date="2021" name="Microbiome">
        <title>Successional dynamics and alternative stable states in a saline activated sludge microbial community over 9 years.</title>
        <authorList>
            <person name="Wang Y."/>
            <person name="Ye J."/>
            <person name="Ju F."/>
            <person name="Liu L."/>
            <person name="Boyd J.A."/>
            <person name="Deng Y."/>
            <person name="Parks D.H."/>
            <person name="Jiang X."/>
            <person name="Yin X."/>
            <person name="Woodcroft B.J."/>
            <person name="Tyson G.W."/>
            <person name="Hugenholtz P."/>
            <person name="Polz M.F."/>
            <person name="Zhang T."/>
        </authorList>
    </citation>
    <scope>NUCLEOTIDE SEQUENCE</scope>
    <source>
        <strain evidence="5">HKST-UBA01</strain>
    </source>
</reference>
<dbReference type="PANTHER" id="PTHR30627:SF1">
    <property type="entry name" value="PEPTIDOGLYCAN D,D-TRANSPEPTIDASE FTSI"/>
    <property type="match status" value="1"/>
</dbReference>
<dbReference type="Pfam" id="PF03793">
    <property type="entry name" value="PASTA"/>
    <property type="match status" value="1"/>
</dbReference>
<protein>
    <recommendedName>
        <fullName evidence="4">PASTA domain-containing protein</fullName>
    </recommendedName>
</protein>
<evidence type="ECO:0000313" key="5">
    <source>
        <dbReference type="EMBL" id="MCA9728682.1"/>
    </source>
</evidence>
<evidence type="ECO:0000256" key="3">
    <source>
        <dbReference type="SAM" id="MobiDB-lite"/>
    </source>
</evidence>
<dbReference type="GO" id="GO:0005886">
    <property type="term" value="C:plasma membrane"/>
    <property type="evidence" value="ECO:0007669"/>
    <property type="project" value="TreeGrafter"/>
</dbReference>
<dbReference type="Gene3D" id="3.90.1310.10">
    <property type="entry name" value="Penicillin-binding protein 2a (Domain 2)"/>
    <property type="match status" value="1"/>
</dbReference>
<dbReference type="Gene3D" id="3.40.710.10">
    <property type="entry name" value="DD-peptidase/beta-lactamase superfamily"/>
    <property type="match status" value="1"/>
</dbReference>
<dbReference type="PANTHER" id="PTHR30627">
    <property type="entry name" value="PEPTIDOGLYCAN D,D-TRANSPEPTIDASE"/>
    <property type="match status" value="1"/>
</dbReference>
<dbReference type="InterPro" id="IPR036138">
    <property type="entry name" value="PBP_dimer_sf"/>
</dbReference>
<organism evidence="5 6">
    <name type="scientific">Eiseniibacteriota bacterium</name>
    <dbReference type="NCBI Taxonomy" id="2212470"/>
    <lineage>
        <taxon>Bacteria</taxon>
        <taxon>Candidatus Eiseniibacteriota</taxon>
    </lineage>
</organism>
<keyword evidence="2" id="KW-0472">Membrane</keyword>
<comment type="caution">
    <text evidence="5">The sequence shown here is derived from an EMBL/GenBank/DDBJ whole genome shotgun (WGS) entry which is preliminary data.</text>
</comment>
<dbReference type="InterPro" id="IPR005311">
    <property type="entry name" value="PBP_dimer"/>
</dbReference>
<dbReference type="AlphaFoldDB" id="A0A956RQP9"/>
<dbReference type="SUPFAM" id="SSF56519">
    <property type="entry name" value="Penicillin binding protein dimerisation domain"/>
    <property type="match status" value="1"/>
</dbReference>
<evidence type="ECO:0000256" key="2">
    <source>
        <dbReference type="ARBA" id="ARBA00023136"/>
    </source>
</evidence>
<feature type="compositionally biased region" description="Basic residues" evidence="3">
    <location>
        <begin position="726"/>
        <end position="738"/>
    </location>
</feature>
<dbReference type="InterPro" id="IPR012338">
    <property type="entry name" value="Beta-lactam/transpept-like"/>
</dbReference>
<dbReference type="InterPro" id="IPR050515">
    <property type="entry name" value="Beta-lactam/transpept"/>
</dbReference>
<evidence type="ECO:0000313" key="6">
    <source>
        <dbReference type="Proteomes" id="UP000697710"/>
    </source>
</evidence>
<dbReference type="Gene3D" id="3.30.450.330">
    <property type="match status" value="1"/>
</dbReference>
<comment type="subcellular location">
    <subcellularLocation>
        <location evidence="1">Membrane</location>
    </subcellularLocation>
</comment>
<dbReference type="SUPFAM" id="SSF56601">
    <property type="entry name" value="beta-lactamase/transpeptidase-like"/>
    <property type="match status" value="1"/>
</dbReference>
<dbReference type="PROSITE" id="PS51178">
    <property type="entry name" value="PASTA"/>
    <property type="match status" value="1"/>
</dbReference>
<dbReference type="InterPro" id="IPR005543">
    <property type="entry name" value="PASTA_dom"/>
</dbReference>
<dbReference type="GO" id="GO:0008658">
    <property type="term" value="F:penicillin binding"/>
    <property type="evidence" value="ECO:0007669"/>
    <property type="project" value="InterPro"/>
</dbReference>
<sequence length="738" mass="79472">MRIAARHWLLLGAIGLVWSVLLGRAFQVQVLQHAHWEEAARERQGQIRPLPAARGEILSADGVRLAHSVSNHSLAVDPALVRDAHALALALEEAGVVDAASFEDRLREHEGRRFLWVTRDVVPELVLQDLSARFPELVMRLEEKRLYPGGQAGGSLIGVVNSEGHALGGLEHEFDAQLAGTDGSILEVSDRTGKRFQGLEQQLLSEPQAGHSIQLSLQSRIQEIAADALGRALAEQRATSAFVIVTRPQTGEILALVSLPGVDPLDASTWTDGSLSLRPVVDQFEPGSIYKIVAFAAALEAGRLSPDEIIDCLGGERPMPGGPPIRDHEPYELLTAAEVMQHSSNIGTGIIAERVGAEGFHRMERSFGFGLPSGVELPGEGRGRIPDPSAFSGRSLVTMAFGQELSATGMQLAMAYGAIANGGNLMRPWLIQEIRGADGSLLESRGPEVVRRVLRPETAHTMRRLLRGVVEDGTALKAEIEGYEPAGKTGTAQKYIPELGRYSKERYVASFIGFAPWEDPEVLCAVVLDEPRGDIYGGNVAAPVFREIVSGVRNLLREPEIAQMRSPAHHPETQRQVPEVMGLSAAVARRVVQENGFLPRFEGSGAWVTALRPEAGRELPPGGVVTMVLSGDDGAVMPALAGLPLRDALLRVDSVGGVAHVSGAGWVIGQRPAPGSTIEAGEACWLELGADSSRAWKEFQEIARRASGQLAARALPGEPASENDHARRRHDDHRRAPR</sequence>
<dbReference type="InterPro" id="IPR001460">
    <property type="entry name" value="PCN-bd_Tpept"/>
</dbReference>